<dbReference type="AlphaFoldDB" id="A2C5V0"/>
<dbReference type="Proteomes" id="UP000002274">
    <property type="component" value="Chromosome"/>
</dbReference>
<reference evidence="1 2" key="1">
    <citation type="journal article" date="2007" name="PLoS Genet.">
        <title>Patterns and implications of gene gain and loss in the evolution of Prochlorococcus.</title>
        <authorList>
            <person name="Kettler G.C."/>
            <person name="Martiny A.C."/>
            <person name="Huang K."/>
            <person name="Zucker J."/>
            <person name="Coleman M.L."/>
            <person name="Rodrigue S."/>
            <person name="Chen F."/>
            <person name="Lapidus A."/>
            <person name="Ferriera S."/>
            <person name="Johnson J."/>
            <person name="Steglich C."/>
            <person name="Church G.M."/>
            <person name="Richardson P."/>
            <person name="Chisholm S.W."/>
        </authorList>
    </citation>
    <scope>NUCLEOTIDE SEQUENCE [LARGE SCALE GENOMIC DNA]</scope>
    <source>
        <strain evidence="1 2">MIT 9303</strain>
    </source>
</reference>
<sequence>MRMIALLKVPDNFVQLVEITNVSEDSSGVLNVEVVLKKSLPPKERGPILLDLEDEMCVGNPTIRIWHKPLGDKNSLRNLRGVSL</sequence>
<proteinExistence type="predicted"/>
<dbReference type="KEGG" id="pmf:P9303_01051"/>
<evidence type="ECO:0000313" key="1">
    <source>
        <dbReference type="EMBL" id="ABM76860.1"/>
    </source>
</evidence>
<gene>
    <name evidence="1" type="ordered locus">P9303_01051</name>
</gene>
<protein>
    <submittedName>
        <fullName evidence="1">Uncharacterized protein</fullName>
    </submittedName>
</protein>
<name>A2C5V0_PROM3</name>
<organism evidence="1 2">
    <name type="scientific">Prochlorococcus marinus (strain MIT 9303)</name>
    <dbReference type="NCBI Taxonomy" id="59922"/>
    <lineage>
        <taxon>Bacteria</taxon>
        <taxon>Bacillati</taxon>
        <taxon>Cyanobacteriota</taxon>
        <taxon>Cyanophyceae</taxon>
        <taxon>Synechococcales</taxon>
        <taxon>Prochlorococcaceae</taxon>
        <taxon>Prochlorococcus</taxon>
    </lineage>
</organism>
<accession>A2C5V0</accession>
<evidence type="ECO:0000313" key="2">
    <source>
        <dbReference type="Proteomes" id="UP000002274"/>
    </source>
</evidence>
<dbReference type="STRING" id="59922.P9303_01051"/>
<dbReference type="HOGENOM" id="CLU_2524835_0_0_3"/>
<dbReference type="EMBL" id="CP000554">
    <property type="protein sequence ID" value="ABM76860.1"/>
    <property type="molecule type" value="Genomic_DNA"/>
</dbReference>